<evidence type="ECO:0000313" key="1">
    <source>
        <dbReference type="EMBL" id="OMD28740.1"/>
    </source>
</evidence>
<dbReference type="RefSeq" id="WP_036679669.1">
    <property type="nucleotide sequence ID" value="NZ_MKQP01000033.1"/>
</dbReference>
<gene>
    <name evidence="1" type="ORF">BJP51_23950</name>
</gene>
<dbReference type="Proteomes" id="UP000187465">
    <property type="component" value="Unassembled WGS sequence"/>
</dbReference>
<dbReference type="AlphaFoldDB" id="A0A1R0X4B2"/>
<name>A0A1R0X4B2_9BACL</name>
<evidence type="ECO:0000313" key="2">
    <source>
        <dbReference type="Proteomes" id="UP000187465"/>
    </source>
</evidence>
<proteinExistence type="predicted"/>
<protein>
    <submittedName>
        <fullName evidence="1">Uncharacterized protein</fullName>
    </submittedName>
</protein>
<comment type="caution">
    <text evidence="1">The sequence shown here is derived from an EMBL/GenBank/DDBJ whole genome shotgun (WGS) entry which is preliminary data.</text>
</comment>
<dbReference type="EMBL" id="MKQP01000033">
    <property type="protein sequence ID" value="OMD28740.1"/>
    <property type="molecule type" value="Genomic_DNA"/>
</dbReference>
<accession>A0A1R0X4B2</accession>
<sequence>MFFFKKNKGITKEELQALVEGLEQAYMDKDEEGLSKRFHPDKRGMSFLNHFQLMMTFQIYNIKSEILEFELLSMDATKAVFTYTRKHIHTCINPADEREEKRNQIISYYVEAVKENGSIWITRYSPYSTIFVDKKGDFLSGVDAVIPPGEEINSGIARFIPYFQLDSYVPATFHVYSNSQFIGYYPLGEYHRYEPSHTFTINYFDKIEASSVEKHTADYISQETLLTAQVLHQTDNSSVVETQLMNNNVLEHELVTSLLTKDGFYMIRFLYDKGEPIPPEEREKWKREMVTLIEKEHTS</sequence>
<organism evidence="1 2">
    <name type="scientific">Paenibacillus odorifer</name>
    <dbReference type="NCBI Taxonomy" id="189426"/>
    <lineage>
        <taxon>Bacteria</taxon>
        <taxon>Bacillati</taxon>
        <taxon>Bacillota</taxon>
        <taxon>Bacilli</taxon>
        <taxon>Bacillales</taxon>
        <taxon>Paenibacillaceae</taxon>
        <taxon>Paenibacillus</taxon>
    </lineage>
</organism>
<reference evidence="1 2" key="1">
    <citation type="submission" date="2016-10" db="EMBL/GenBank/DDBJ databases">
        <title>Paenibacillus species isolates.</title>
        <authorList>
            <person name="Beno S.M."/>
        </authorList>
    </citation>
    <scope>NUCLEOTIDE SEQUENCE [LARGE SCALE GENOMIC DNA]</scope>
    <source>
        <strain evidence="1 2">FSL H7-0604</strain>
    </source>
</reference>